<feature type="transmembrane region" description="Helical" evidence="7">
    <location>
        <begin position="249"/>
        <end position="270"/>
    </location>
</feature>
<feature type="transmembrane region" description="Helical" evidence="7">
    <location>
        <begin position="88"/>
        <end position="111"/>
    </location>
</feature>
<dbReference type="EMBL" id="JADIKJ010000015">
    <property type="protein sequence ID" value="MFK2901487.1"/>
    <property type="molecule type" value="Genomic_DNA"/>
</dbReference>
<keyword evidence="9" id="KW-1185">Reference proteome</keyword>
<proteinExistence type="predicted"/>
<dbReference type="RefSeq" id="WP_404548270.1">
    <property type="nucleotide sequence ID" value="NZ_JADIKJ010000015.1"/>
</dbReference>
<evidence type="ECO:0000256" key="7">
    <source>
        <dbReference type="SAM" id="Phobius"/>
    </source>
</evidence>
<feature type="transmembrane region" description="Helical" evidence="7">
    <location>
        <begin position="187"/>
        <end position="208"/>
    </location>
</feature>
<evidence type="ECO:0000256" key="5">
    <source>
        <dbReference type="ARBA" id="ARBA00022989"/>
    </source>
</evidence>
<dbReference type="PANTHER" id="PTHR11706">
    <property type="entry name" value="SOLUTE CARRIER PROTEIN FAMILY 11 MEMBER"/>
    <property type="match status" value="1"/>
</dbReference>
<dbReference type="Pfam" id="PF01566">
    <property type="entry name" value="Nramp"/>
    <property type="match status" value="1"/>
</dbReference>
<name>A0ABW8JK41_9GAMM</name>
<dbReference type="Proteomes" id="UP001620461">
    <property type="component" value="Unassembled WGS sequence"/>
</dbReference>
<evidence type="ECO:0000313" key="9">
    <source>
        <dbReference type="Proteomes" id="UP001620461"/>
    </source>
</evidence>
<evidence type="ECO:0000256" key="1">
    <source>
        <dbReference type="ARBA" id="ARBA00004141"/>
    </source>
</evidence>
<feature type="transmembrane region" description="Helical" evidence="7">
    <location>
        <begin position="363"/>
        <end position="384"/>
    </location>
</feature>
<dbReference type="PANTHER" id="PTHR11706:SF33">
    <property type="entry name" value="NATURAL RESISTANCE-ASSOCIATED MACROPHAGE PROTEIN 2"/>
    <property type="match status" value="1"/>
</dbReference>
<feature type="transmembrane region" description="Helical" evidence="7">
    <location>
        <begin position="123"/>
        <end position="143"/>
    </location>
</feature>
<feature type="transmembrane region" description="Helical" evidence="7">
    <location>
        <begin position="155"/>
        <end position="175"/>
    </location>
</feature>
<comment type="subcellular location">
    <subcellularLocation>
        <location evidence="1">Membrane</location>
        <topology evidence="1">Multi-pass membrane protein</topology>
    </subcellularLocation>
</comment>
<evidence type="ECO:0000256" key="3">
    <source>
        <dbReference type="ARBA" id="ARBA00022692"/>
    </source>
</evidence>
<evidence type="ECO:0000256" key="6">
    <source>
        <dbReference type="ARBA" id="ARBA00023136"/>
    </source>
</evidence>
<feature type="transmembrane region" description="Helical" evidence="7">
    <location>
        <begin position="290"/>
        <end position="317"/>
    </location>
</feature>
<keyword evidence="3 7" id="KW-0812">Transmembrane</keyword>
<sequence length="426" mass="45129">MTSRHATGLLKRLRQQLSAGLVTGAADDDPSGIATYSQVGAQFGYATVWSLALALPLMVAIQGISAFIARVTGRGLGSVMREHYPHAIVLPLIGMVAIANIINLGADIAAMGDALRLVVGGPAPVYAALFGLGSLVLQMVVPFSRYAPFLKIMTLSLFAYVITVFVVQVPWLQVFRSVVLPAIHWNAAYTVAIVAILGTTISPYLFFWQAAQEVEEIRSIEARKALKRAPHQRTQAIERIGVDTTVGMIFSNIVAAFIIITTAAVLHAHGKTHIASSAQAAEALRPLAGPFAFALFAFGIIGTGLLALPVLAGSTAYAVCGALGKTYGLGHEPRYAKFFYGVLILATIAAVLINLLPVDPMKALFWSAVINGVIAAPVMAMIMLMGTNEHIMGPACMLGGWMKTFGWLATVVMAAAAVAMFVTWGH</sequence>
<dbReference type="InterPro" id="IPR001046">
    <property type="entry name" value="NRAMP_fam"/>
</dbReference>
<accession>A0ABW8JK41</accession>
<feature type="transmembrane region" description="Helical" evidence="7">
    <location>
        <begin position="46"/>
        <end position="68"/>
    </location>
</feature>
<evidence type="ECO:0000256" key="4">
    <source>
        <dbReference type="ARBA" id="ARBA00022847"/>
    </source>
</evidence>
<organism evidence="8 9">
    <name type="scientific">Dyella jejuensis</name>
    <dbReference type="NCBI Taxonomy" id="1432009"/>
    <lineage>
        <taxon>Bacteria</taxon>
        <taxon>Pseudomonadati</taxon>
        <taxon>Pseudomonadota</taxon>
        <taxon>Gammaproteobacteria</taxon>
        <taxon>Lysobacterales</taxon>
        <taxon>Rhodanobacteraceae</taxon>
        <taxon>Dyella</taxon>
    </lineage>
</organism>
<feature type="transmembrane region" description="Helical" evidence="7">
    <location>
        <begin position="405"/>
        <end position="424"/>
    </location>
</feature>
<evidence type="ECO:0000313" key="8">
    <source>
        <dbReference type="EMBL" id="MFK2901487.1"/>
    </source>
</evidence>
<feature type="transmembrane region" description="Helical" evidence="7">
    <location>
        <begin position="338"/>
        <end position="357"/>
    </location>
</feature>
<keyword evidence="6 7" id="KW-0472">Membrane</keyword>
<reference evidence="8 9" key="1">
    <citation type="submission" date="2020-10" db="EMBL/GenBank/DDBJ databases">
        <title>Phylogeny of dyella-like bacteria.</title>
        <authorList>
            <person name="Fu J."/>
        </authorList>
    </citation>
    <scope>NUCLEOTIDE SEQUENCE [LARGE SCALE GENOMIC DNA]</scope>
    <source>
        <strain evidence="8 9">JP1</strain>
    </source>
</reference>
<keyword evidence="2" id="KW-0813">Transport</keyword>
<gene>
    <name evidence="8" type="ORF">ISP15_14185</name>
</gene>
<evidence type="ECO:0000256" key="2">
    <source>
        <dbReference type="ARBA" id="ARBA00022448"/>
    </source>
</evidence>
<protein>
    <submittedName>
        <fullName evidence="8">Divalent metal cation transporter</fullName>
    </submittedName>
</protein>
<keyword evidence="5 7" id="KW-1133">Transmembrane helix</keyword>
<comment type="caution">
    <text evidence="8">The sequence shown here is derived from an EMBL/GenBank/DDBJ whole genome shotgun (WGS) entry which is preliminary data.</text>
</comment>
<keyword evidence="4" id="KW-0769">Symport</keyword>